<organism evidence="3 4">
    <name type="scientific">Limnoraphis robusta CCNP1315</name>
    <dbReference type="NCBI Taxonomy" id="3110306"/>
    <lineage>
        <taxon>Bacteria</taxon>
        <taxon>Bacillati</taxon>
        <taxon>Cyanobacteriota</taxon>
        <taxon>Cyanophyceae</taxon>
        <taxon>Oscillatoriophycideae</taxon>
        <taxon>Oscillatoriales</taxon>
        <taxon>Sirenicapillariaceae</taxon>
        <taxon>Limnoraphis</taxon>
    </lineage>
</organism>
<dbReference type="SMART" id="SM01080">
    <property type="entry name" value="CHASE2"/>
    <property type="match status" value="1"/>
</dbReference>
<reference evidence="3 4" key="1">
    <citation type="submission" date="2023-12" db="EMBL/GenBank/DDBJ databases">
        <title>Baltic Sea Cyanobacteria.</title>
        <authorList>
            <person name="Delbaje E."/>
            <person name="Fewer D.P."/>
            <person name="Shishido T.K."/>
        </authorList>
    </citation>
    <scope>NUCLEOTIDE SEQUENCE [LARGE SCALE GENOMIC DNA]</scope>
    <source>
        <strain evidence="3 4">CCNP 1315</strain>
    </source>
</reference>
<dbReference type="RefSeq" id="WP_323276375.1">
    <property type="nucleotide sequence ID" value="NZ_JAYGHT010000091.1"/>
</dbReference>
<evidence type="ECO:0000313" key="3">
    <source>
        <dbReference type="EMBL" id="MEA5520730.1"/>
    </source>
</evidence>
<gene>
    <name evidence="3" type="ORF">VB854_17455</name>
</gene>
<dbReference type="InterPro" id="IPR007890">
    <property type="entry name" value="CHASE2"/>
</dbReference>
<dbReference type="Pfam" id="PF12770">
    <property type="entry name" value="CHAT"/>
    <property type="match status" value="1"/>
</dbReference>
<dbReference type="EMBL" id="JAYGHT010000091">
    <property type="protein sequence ID" value="MEA5520730.1"/>
    <property type="molecule type" value="Genomic_DNA"/>
</dbReference>
<keyword evidence="1" id="KW-0812">Transmembrane</keyword>
<feature type="transmembrane region" description="Helical" evidence="1">
    <location>
        <begin position="758"/>
        <end position="778"/>
    </location>
</feature>
<proteinExistence type="predicted"/>
<comment type="caution">
    <text evidence="3">The sequence shown here is derived from an EMBL/GenBank/DDBJ whole genome shotgun (WGS) entry which is preliminary data.</text>
</comment>
<feature type="domain" description="CHASE2" evidence="2">
    <location>
        <begin position="431"/>
        <end position="750"/>
    </location>
</feature>
<dbReference type="Pfam" id="PF05226">
    <property type="entry name" value="CHASE2"/>
    <property type="match status" value="1"/>
</dbReference>
<keyword evidence="1" id="KW-0472">Membrane</keyword>
<evidence type="ECO:0000256" key="1">
    <source>
        <dbReference type="SAM" id="Phobius"/>
    </source>
</evidence>
<protein>
    <submittedName>
        <fullName evidence="3">CHASE2 domain-containing protein</fullName>
    </submittedName>
</protein>
<feature type="transmembrane region" description="Helical" evidence="1">
    <location>
        <begin position="405"/>
        <end position="425"/>
    </location>
</feature>
<dbReference type="InterPro" id="IPR024983">
    <property type="entry name" value="CHAT_dom"/>
</dbReference>
<sequence>MGKVVILKVGSGSFEQGFDVLLQIKTDDNRLLAELEGQLPPNPGLEGSYVSWQTRFRRLKAASQSSRRLNTATEEAWEIDESFQSNSSTVDDFSRCQRLVRDVEKRMKQWLQSSTPKWQCIRERLGAEFAKGEEEIRLVIQTKNPRLWKLPWHVWDLLEEYHIGLGYTLPGFSANFTASQRSTRSNKVRILAVLGDKRNLNLQPDQEAICKLKGAEVTFLHQPRSTQFIKTLRQQKGWDILFFAGHSKTEEKTGRIYLSEQESLRLDEFKNTLKEAINNGLKIAVFNSCDGLGLAQELIQWQIPVTIVMQESVPDLVAQSFLKEFLIEYSTGEPLYAAVHKAQKRLEDFQELPGATWLPLIFQNLADIPPSWQDLRLKKSGVQEIEDSDISEAKILKTSKQRRRFIRIIMAVFASLIAAFSMIFLRDFGQLELLELKTFDHFMRSRPAETLDSKILIVDIDRNDVNAQVRPANEGKHKSISDGYLTQLVEKLAALEPRVIGLTLYRDYQLKPEYKTLISRFKDDDRFISQCDIGENLSNTGRAASPHAVQGANWKHRIGFSDQVLDRDRTIRRQLMSLEPPEDMQISPCQSELSFNLLVALRYLSDEKILPAEIYQERRNFELGNVKLNPLTLNSGGYDQLLDIDKTQLLLNYRATKSEVAPRTTMTEVLQGTIDPALVKDKIVLIGTSVPEFETIYSTPYGEMSEVFLQGHMISQLVSAVTDGRQLLTWWPDWQENIWVLAWALIGGLLARWFRPAIAVGAAIPILWILHRYCYILLIEQGLWVPFVPPALALGTALIATTLIYRVLKV</sequence>
<name>A0ABU5U0N0_9CYAN</name>
<keyword evidence="4" id="KW-1185">Reference proteome</keyword>
<accession>A0ABU5U0N0</accession>
<feature type="transmembrane region" description="Helical" evidence="1">
    <location>
        <begin position="784"/>
        <end position="808"/>
    </location>
</feature>
<dbReference type="Proteomes" id="UP001301728">
    <property type="component" value="Unassembled WGS sequence"/>
</dbReference>
<evidence type="ECO:0000259" key="2">
    <source>
        <dbReference type="SMART" id="SM01080"/>
    </source>
</evidence>
<keyword evidence="1" id="KW-1133">Transmembrane helix</keyword>
<evidence type="ECO:0000313" key="4">
    <source>
        <dbReference type="Proteomes" id="UP001301728"/>
    </source>
</evidence>